<dbReference type="Pfam" id="PF01037">
    <property type="entry name" value="AsnC_trans_reg"/>
    <property type="match status" value="1"/>
</dbReference>
<dbReference type="InterPro" id="IPR036388">
    <property type="entry name" value="WH-like_DNA-bd_sf"/>
</dbReference>
<dbReference type="SMART" id="SM00344">
    <property type="entry name" value="HTH_ASNC"/>
    <property type="match status" value="1"/>
</dbReference>
<dbReference type="InterPro" id="IPR011008">
    <property type="entry name" value="Dimeric_a/b-barrel"/>
</dbReference>
<sequence length="148" mass="16887">MNRLDTEIVSLLIKNGRMSFAEIARRLGVTRAHVRDRVQALQDEGVIEQFTAVINPEKMGKTVSTFLDIKVAPQGIEQIADELADQPEIASLYIMSDMKSLHVHALTDTYERLHEFVREQIFTRAHILSVDSLTLLKRIKHRRGGPRL</sequence>
<dbReference type="InterPro" id="IPR011991">
    <property type="entry name" value="ArsR-like_HTH"/>
</dbReference>
<dbReference type="SUPFAM" id="SSF46785">
    <property type="entry name" value="Winged helix' DNA-binding domain"/>
    <property type="match status" value="1"/>
</dbReference>
<dbReference type="PANTHER" id="PTHR30154">
    <property type="entry name" value="LEUCINE-RESPONSIVE REGULATORY PROTEIN"/>
    <property type="match status" value="1"/>
</dbReference>
<dbReference type="InterPro" id="IPR019888">
    <property type="entry name" value="Tscrpt_reg_AsnC-like"/>
</dbReference>
<dbReference type="InterPro" id="IPR036390">
    <property type="entry name" value="WH_DNA-bd_sf"/>
</dbReference>
<dbReference type="SUPFAM" id="SSF54909">
    <property type="entry name" value="Dimeric alpha+beta barrel"/>
    <property type="match status" value="1"/>
</dbReference>
<keyword evidence="6" id="KW-1185">Reference proteome</keyword>
<dbReference type="InterPro" id="IPR019885">
    <property type="entry name" value="Tscrpt_reg_HTH_AsnC-type_CS"/>
</dbReference>
<reference evidence="5 6" key="1">
    <citation type="submission" date="2016-06" db="EMBL/GenBank/DDBJ databases">
        <title>Insight into the functional genes involving in sulfur oxidation in Pearl River water.</title>
        <authorList>
            <person name="Luo J."/>
            <person name="Tan X."/>
            <person name="Lin W."/>
        </authorList>
    </citation>
    <scope>NUCLEOTIDE SEQUENCE [LARGE SCALE GENOMIC DNA]</scope>
    <source>
        <strain evidence="5 6">LS2</strain>
    </source>
</reference>
<keyword evidence="2" id="KW-0238">DNA-binding</keyword>
<dbReference type="CDD" id="cd00090">
    <property type="entry name" value="HTH_ARSR"/>
    <property type="match status" value="1"/>
</dbReference>
<evidence type="ECO:0000256" key="1">
    <source>
        <dbReference type="ARBA" id="ARBA00023015"/>
    </source>
</evidence>
<dbReference type="Gene3D" id="3.30.70.920">
    <property type="match status" value="1"/>
</dbReference>
<dbReference type="GO" id="GO:0043200">
    <property type="term" value="P:response to amino acid"/>
    <property type="evidence" value="ECO:0007669"/>
    <property type="project" value="TreeGrafter"/>
</dbReference>
<evidence type="ECO:0000256" key="3">
    <source>
        <dbReference type="ARBA" id="ARBA00023163"/>
    </source>
</evidence>
<dbReference type="AlphaFoldDB" id="A0A191ZK98"/>
<dbReference type="Proteomes" id="UP000078596">
    <property type="component" value="Chromosome"/>
</dbReference>
<keyword evidence="1" id="KW-0805">Transcription regulation</keyword>
<dbReference type="InterPro" id="IPR019887">
    <property type="entry name" value="Tscrpt_reg_AsnC/Lrp_C"/>
</dbReference>
<name>A0A191ZK98_9GAMM</name>
<dbReference type="InterPro" id="IPR000485">
    <property type="entry name" value="AsnC-type_HTH_dom"/>
</dbReference>
<dbReference type="PROSITE" id="PS50956">
    <property type="entry name" value="HTH_ASNC_2"/>
    <property type="match status" value="1"/>
</dbReference>
<dbReference type="RefSeq" id="WP_066102754.1">
    <property type="nucleotide sequence ID" value="NZ_CP016027.1"/>
</dbReference>
<organism evidence="5 6">
    <name type="scientific">Halothiobacillus diazotrophicus</name>
    <dbReference type="NCBI Taxonomy" id="1860122"/>
    <lineage>
        <taxon>Bacteria</taxon>
        <taxon>Pseudomonadati</taxon>
        <taxon>Pseudomonadota</taxon>
        <taxon>Gammaproteobacteria</taxon>
        <taxon>Chromatiales</taxon>
        <taxon>Halothiobacillaceae</taxon>
        <taxon>Halothiobacillus</taxon>
    </lineage>
</organism>
<keyword evidence="3" id="KW-0804">Transcription</keyword>
<dbReference type="PRINTS" id="PR00033">
    <property type="entry name" value="HTHASNC"/>
</dbReference>
<dbReference type="OrthoDB" id="9809462at2"/>
<dbReference type="GO" id="GO:0006355">
    <property type="term" value="P:regulation of DNA-templated transcription"/>
    <property type="evidence" value="ECO:0007669"/>
    <property type="project" value="UniProtKB-ARBA"/>
</dbReference>
<proteinExistence type="predicted"/>
<dbReference type="EMBL" id="CP016027">
    <property type="protein sequence ID" value="ANJ68267.1"/>
    <property type="molecule type" value="Genomic_DNA"/>
</dbReference>
<dbReference type="GO" id="GO:0005829">
    <property type="term" value="C:cytosol"/>
    <property type="evidence" value="ECO:0007669"/>
    <property type="project" value="TreeGrafter"/>
</dbReference>
<dbReference type="Gene3D" id="1.10.10.10">
    <property type="entry name" value="Winged helix-like DNA-binding domain superfamily/Winged helix DNA-binding domain"/>
    <property type="match status" value="1"/>
</dbReference>
<accession>A0A191ZK98</accession>
<gene>
    <name evidence="5" type="ORF">A9404_03910</name>
</gene>
<protein>
    <submittedName>
        <fullName evidence="5">AsnC family transcriptional regulator</fullName>
    </submittedName>
</protein>
<evidence type="ECO:0000313" key="6">
    <source>
        <dbReference type="Proteomes" id="UP000078596"/>
    </source>
</evidence>
<dbReference type="PANTHER" id="PTHR30154:SF34">
    <property type="entry name" value="TRANSCRIPTIONAL REGULATOR AZLB"/>
    <property type="match status" value="1"/>
</dbReference>
<dbReference type="GO" id="GO:0043565">
    <property type="term" value="F:sequence-specific DNA binding"/>
    <property type="evidence" value="ECO:0007669"/>
    <property type="project" value="InterPro"/>
</dbReference>
<dbReference type="STRING" id="1860122.A9404_03910"/>
<dbReference type="KEGG" id="haz:A9404_03910"/>
<evidence type="ECO:0000259" key="4">
    <source>
        <dbReference type="PROSITE" id="PS50956"/>
    </source>
</evidence>
<evidence type="ECO:0000313" key="5">
    <source>
        <dbReference type="EMBL" id="ANJ68267.1"/>
    </source>
</evidence>
<feature type="domain" description="HTH asnC-type" evidence="4">
    <location>
        <begin position="1"/>
        <end position="62"/>
    </location>
</feature>
<dbReference type="PROSITE" id="PS00519">
    <property type="entry name" value="HTH_ASNC_1"/>
    <property type="match status" value="1"/>
</dbReference>
<dbReference type="Pfam" id="PF13412">
    <property type="entry name" value="HTH_24"/>
    <property type="match status" value="1"/>
</dbReference>
<evidence type="ECO:0000256" key="2">
    <source>
        <dbReference type="ARBA" id="ARBA00023125"/>
    </source>
</evidence>